<dbReference type="Pfam" id="PF13192">
    <property type="entry name" value="Thioredoxin_3"/>
    <property type="match status" value="1"/>
</dbReference>
<dbReference type="PANTHER" id="PTHR37170">
    <property type="entry name" value="GLUTAREDOXIN-RELATED"/>
    <property type="match status" value="1"/>
</dbReference>
<dbReference type="PROSITE" id="PS00195">
    <property type="entry name" value="GLUTAREDOXIN_1"/>
    <property type="match status" value="1"/>
</dbReference>
<dbReference type="STRING" id="869279.SE15_04450"/>
<comment type="caution">
    <text evidence="2">The sequence shown here is derived from an EMBL/GenBank/DDBJ whole genome shotgun (WGS) entry which is preliminary data.</text>
</comment>
<proteinExistence type="predicted"/>
<feature type="domain" description="Thioredoxin-like fold" evidence="1">
    <location>
        <begin position="140"/>
        <end position="224"/>
    </location>
</feature>
<dbReference type="CDD" id="cd02973">
    <property type="entry name" value="TRX_GRX_like"/>
    <property type="match status" value="1"/>
</dbReference>
<sequence>MTLLDENIRAQLREVFADLKHPVKIVFFGDEAENCEYCEDTRQLLTEVADLALDKIHLETYDLKGNPELAKKYRVERAPGFVILGMRGNEILDYGVRYAGIPAGHEFTSLINDIINVSRQDSGLKKETREGLTKLHDPVSIQVFVTPSCPYCPRAVILAHQMAIESPLIEAEMVEALEFPKLADEYGVSGVPHTVINVQKSNGQRGFEEVVGAVPEKNLLEAILAAANPA</sequence>
<dbReference type="AlphaFoldDB" id="A0A0P6XXU0"/>
<dbReference type="EMBL" id="LGKO01000002">
    <property type="protein sequence ID" value="KPL84374.1"/>
    <property type="molecule type" value="Genomic_DNA"/>
</dbReference>
<evidence type="ECO:0000259" key="1">
    <source>
        <dbReference type="Pfam" id="PF13192"/>
    </source>
</evidence>
<reference evidence="2 3" key="1">
    <citation type="submission" date="2015-07" db="EMBL/GenBank/DDBJ databases">
        <title>Whole genome sequence of Thermanaerothrix daxensis DSM 23592.</title>
        <authorList>
            <person name="Hemp J."/>
            <person name="Ward L.M."/>
            <person name="Pace L.A."/>
            <person name="Fischer W.W."/>
        </authorList>
    </citation>
    <scope>NUCLEOTIDE SEQUENCE [LARGE SCALE GENOMIC DNA]</scope>
    <source>
        <strain evidence="2 3">GNS-1</strain>
    </source>
</reference>
<evidence type="ECO:0000313" key="2">
    <source>
        <dbReference type="EMBL" id="KPL84374.1"/>
    </source>
</evidence>
<dbReference type="Proteomes" id="UP000050544">
    <property type="component" value="Unassembled WGS sequence"/>
</dbReference>
<dbReference type="PROSITE" id="PS51354">
    <property type="entry name" value="GLUTAREDOXIN_2"/>
    <property type="match status" value="1"/>
</dbReference>
<dbReference type="InterPro" id="IPR012336">
    <property type="entry name" value="Thioredoxin-like_fold"/>
</dbReference>
<accession>A0A0P6XXU0</accession>
<dbReference type="SUPFAM" id="SSF52833">
    <property type="entry name" value="Thioredoxin-like"/>
    <property type="match status" value="2"/>
</dbReference>
<dbReference type="NCBIfam" id="TIGR02187">
    <property type="entry name" value="PDO_seleno_TRX"/>
    <property type="match status" value="1"/>
</dbReference>
<organism evidence="2 3">
    <name type="scientific">Thermanaerothrix daxensis</name>
    <dbReference type="NCBI Taxonomy" id="869279"/>
    <lineage>
        <taxon>Bacteria</taxon>
        <taxon>Bacillati</taxon>
        <taxon>Chloroflexota</taxon>
        <taxon>Anaerolineae</taxon>
        <taxon>Anaerolineales</taxon>
        <taxon>Anaerolineaceae</taxon>
        <taxon>Thermanaerothrix</taxon>
    </lineage>
</organism>
<dbReference type="RefSeq" id="WP_054520879.1">
    <property type="nucleotide sequence ID" value="NZ_LGKO01000002.1"/>
</dbReference>
<dbReference type="InterPro" id="IPR036249">
    <property type="entry name" value="Thioredoxin-like_sf"/>
</dbReference>
<dbReference type="InterPro" id="IPR011903">
    <property type="entry name" value="TON_0319-like"/>
</dbReference>
<name>A0A0P6XXU0_9CHLR</name>
<protein>
    <submittedName>
        <fullName evidence="2">Glutaredoxin</fullName>
    </submittedName>
</protein>
<evidence type="ECO:0000313" key="3">
    <source>
        <dbReference type="Proteomes" id="UP000050544"/>
    </source>
</evidence>
<gene>
    <name evidence="2" type="ORF">SE15_04450</name>
</gene>
<dbReference type="Gene3D" id="3.40.30.80">
    <property type="match status" value="1"/>
</dbReference>
<dbReference type="InterPro" id="IPR011767">
    <property type="entry name" value="GLR_AS"/>
</dbReference>
<dbReference type="PANTHER" id="PTHR37170:SF1">
    <property type="entry name" value="GLUTAREDOXIN-LIKE PROTEIN"/>
    <property type="match status" value="1"/>
</dbReference>
<dbReference type="OrthoDB" id="9806179at2"/>
<dbReference type="PATRIC" id="fig|869279.4.peg.901"/>
<keyword evidence="3" id="KW-1185">Reference proteome</keyword>